<evidence type="ECO:0000313" key="2">
    <source>
        <dbReference type="Proteomes" id="UP000309488"/>
    </source>
</evidence>
<dbReference type="SUPFAM" id="SSF49464">
    <property type="entry name" value="Carboxypeptidase regulatory domain-like"/>
    <property type="match status" value="1"/>
</dbReference>
<gene>
    <name evidence="1" type="ORF">FA048_01530</name>
</gene>
<name>A0A4U1CT43_9SPHI</name>
<dbReference type="Gene3D" id="2.170.130.10">
    <property type="entry name" value="TonB-dependent receptor, plug domain"/>
    <property type="match status" value="1"/>
</dbReference>
<protein>
    <recommendedName>
        <fullName evidence="3">TonB-dependent receptor plug domain-containing protein</fullName>
    </recommendedName>
</protein>
<dbReference type="InterPro" id="IPR037066">
    <property type="entry name" value="Plug_dom_sf"/>
</dbReference>
<organism evidence="1 2">
    <name type="scientific">Pedobacter polaris</name>
    <dbReference type="NCBI Taxonomy" id="2571273"/>
    <lineage>
        <taxon>Bacteria</taxon>
        <taxon>Pseudomonadati</taxon>
        <taxon>Bacteroidota</taxon>
        <taxon>Sphingobacteriia</taxon>
        <taxon>Sphingobacteriales</taxon>
        <taxon>Sphingobacteriaceae</taxon>
        <taxon>Pedobacter</taxon>
    </lineage>
</organism>
<dbReference type="EMBL" id="SWBR01000001">
    <property type="protein sequence ID" value="TKC12327.1"/>
    <property type="molecule type" value="Genomic_DNA"/>
</dbReference>
<dbReference type="OrthoDB" id="679547at2"/>
<reference evidence="1 2" key="1">
    <citation type="submission" date="2019-04" db="EMBL/GenBank/DDBJ databases">
        <title>Pedobacter sp. RP-3-22 sp. nov., isolated from Arctic soil.</title>
        <authorList>
            <person name="Dahal R.H."/>
            <person name="Kim D.-U."/>
        </authorList>
    </citation>
    <scope>NUCLEOTIDE SEQUENCE [LARGE SCALE GENOMIC DNA]</scope>
    <source>
        <strain evidence="1 2">RP-3-22</strain>
    </source>
</reference>
<dbReference type="Gene3D" id="2.60.40.1930">
    <property type="match status" value="1"/>
</dbReference>
<accession>A0A4U1CT43</accession>
<evidence type="ECO:0008006" key="3">
    <source>
        <dbReference type="Google" id="ProtNLM"/>
    </source>
</evidence>
<dbReference type="AlphaFoldDB" id="A0A4U1CT43"/>
<dbReference type="InterPro" id="IPR008969">
    <property type="entry name" value="CarboxyPept-like_regulatory"/>
</dbReference>
<evidence type="ECO:0000313" key="1">
    <source>
        <dbReference type="EMBL" id="TKC12327.1"/>
    </source>
</evidence>
<sequence>MTKKNLFVTVSTILLFVLGFTIDDSPLQQIIEKLKKYSLDYPQEKVHLQTDKPYYIAGEEIWLKAYVVVATANQHSELSKILYVDLINETNQISKKITLAVDSGRAFGQLTLPDSLSTGNYRIRAYTNYMRNFDHEFFFEKFVSITNIAEVAKTKPSSKTKEELDVQFFPEGGNLIYGLRSKVGIKIINQNGLGVNLAGYIIDENQEKVAVFSAEHAGIGSFALNPIKGKNYKAILEKEDGSKLTYNLPKIQESGYNLSVNSIADQNNVSVKIAASPTLINNQELSLIAQSGGKIYYTTTAKVDNAILTANIPKSGFPTGIVQFTLFDDKLPIAERIIFINHNDQIKINVNASKILGGESKTNINLLITDENENPLDGNFSIAVVDAEKVTNNEDNETTILSNLLLTSDLKGYIEQPNYYFNNINPDKERQLDHLLLTQGWRRFVWKDILAGKEIAIINKLQQSTTISGMVTNLNNKPIPKAKVILMSVSSGFDMLLDTLADENGRFTFDRLDITDTLSFILQAKIGSNKDIKIVVDDAPRVIAKKPLIITDDMISYVISAKKLQEDILRINPTGIKLNQVTITGKKELKPIENVAHSKSRNGFADYTIGKEKLLYQTGDIFNAFYSIPGVRIQNGQIIRAKANTVSMAPNFQGKPQPMQIILDGAVLPDQDLLKNIPASTVEGIEVLTSNYNTVIYDDGYWGVILITTKMGKVDKPKNLLSTNLAKVTNFGLSLQKQFYKPFKTASLTNAELNKIVNNSTTVYWNPNVNANVNGKATIQFSNTESTNYRITIEGMDVYGKFGRKVITYLNK</sequence>
<keyword evidence="2" id="KW-1185">Reference proteome</keyword>
<dbReference type="RefSeq" id="WP_136838268.1">
    <property type="nucleotide sequence ID" value="NZ_SWBR01000001.1"/>
</dbReference>
<dbReference type="Proteomes" id="UP000309488">
    <property type="component" value="Unassembled WGS sequence"/>
</dbReference>
<proteinExistence type="predicted"/>
<comment type="caution">
    <text evidence="1">The sequence shown here is derived from an EMBL/GenBank/DDBJ whole genome shotgun (WGS) entry which is preliminary data.</text>
</comment>
<dbReference type="SUPFAM" id="SSF56935">
    <property type="entry name" value="Porins"/>
    <property type="match status" value="1"/>
</dbReference>